<dbReference type="RefSeq" id="WP_364457954.1">
    <property type="nucleotide sequence ID" value="NZ_JBFARM010000011.1"/>
</dbReference>
<evidence type="ECO:0000313" key="3">
    <source>
        <dbReference type="EMBL" id="MEV4290538.1"/>
    </source>
</evidence>
<evidence type="ECO:0000313" key="4">
    <source>
        <dbReference type="Proteomes" id="UP001552427"/>
    </source>
</evidence>
<reference evidence="3 4" key="1">
    <citation type="submission" date="2024-06" db="EMBL/GenBank/DDBJ databases">
        <title>The Natural Products Discovery Center: Release of the First 8490 Sequenced Strains for Exploring Actinobacteria Biosynthetic Diversity.</title>
        <authorList>
            <person name="Kalkreuter E."/>
            <person name="Kautsar S.A."/>
            <person name="Yang D."/>
            <person name="Bader C.D."/>
            <person name="Teijaro C.N."/>
            <person name="Fluegel L."/>
            <person name="Davis C.M."/>
            <person name="Simpson J.R."/>
            <person name="Lauterbach L."/>
            <person name="Steele A.D."/>
            <person name="Gui C."/>
            <person name="Meng S."/>
            <person name="Li G."/>
            <person name="Viehrig K."/>
            <person name="Ye F."/>
            <person name="Su P."/>
            <person name="Kiefer A.F."/>
            <person name="Nichols A."/>
            <person name="Cepeda A.J."/>
            <person name="Yan W."/>
            <person name="Fan B."/>
            <person name="Jiang Y."/>
            <person name="Adhikari A."/>
            <person name="Zheng C.-J."/>
            <person name="Schuster L."/>
            <person name="Cowan T.M."/>
            <person name="Smanski M.J."/>
            <person name="Chevrette M.G."/>
            <person name="De Carvalho L.P.S."/>
            <person name="Shen B."/>
        </authorList>
    </citation>
    <scope>NUCLEOTIDE SEQUENCE [LARGE SCALE GENOMIC DNA]</scope>
    <source>
        <strain evidence="3 4">NPDC049574</strain>
    </source>
</reference>
<dbReference type="EMBL" id="JBFARM010000011">
    <property type="protein sequence ID" value="MEV4290538.1"/>
    <property type="molecule type" value="Genomic_DNA"/>
</dbReference>
<name>A0ABV3HDF6_9ACTN</name>
<dbReference type="Pfam" id="PF01526">
    <property type="entry name" value="DDE_Tnp_Tn3"/>
    <property type="match status" value="1"/>
</dbReference>
<evidence type="ECO:0000256" key="1">
    <source>
        <dbReference type="SAM" id="MobiDB-lite"/>
    </source>
</evidence>
<sequence>MDRPSNGANSVIFYGKGGDIATNRREELEMSMLCLRILQAALVYINALMLQDVLADPEWVKLLKPADRRGLTPLFWQHVQPYGEVRLDVAKRLPLGSTARAPKEGNPGGEAGVEVRSRRCRDRLDRPCLGPSHGGWCQGSCWVVARPCSGERPSAPAEGVCGGCTAGRGRMRACGSDFGPGPGRWCAPKRF</sequence>
<evidence type="ECO:0000259" key="2">
    <source>
        <dbReference type="Pfam" id="PF01526"/>
    </source>
</evidence>
<protein>
    <submittedName>
        <fullName evidence="3">Tn3 family transposase</fullName>
    </submittedName>
</protein>
<comment type="caution">
    <text evidence="3">The sequence shown here is derived from an EMBL/GenBank/DDBJ whole genome shotgun (WGS) entry which is preliminary data.</text>
</comment>
<keyword evidence="4" id="KW-1185">Reference proteome</keyword>
<proteinExistence type="predicted"/>
<accession>A0ABV3HDF6</accession>
<organism evidence="3 4">
    <name type="scientific">Nonomuraea bangladeshensis</name>
    <dbReference type="NCBI Taxonomy" id="404385"/>
    <lineage>
        <taxon>Bacteria</taxon>
        <taxon>Bacillati</taxon>
        <taxon>Actinomycetota</taxon>
        <taxon>Actinomycetes</taxon>
        <taxon>Streptosporangiales</taxon>
        <taxon>Streptosporangiaceae</taxon>
        <taxon>Nonomuraea</taxon>
    </lineage>
</organism>
<feature type="region of interest" description="Disordered" evidence="1">
    <location>
        <begin position="97"/>
        <end position="116"/>
    </location>
</feature>
<dbReference type="InterPro" id="IPR002513">
    <property type="entry name" value="Tn3_Tnp_DDE_dom"/>
</dbReference>
<gene>
    <name evidence="3" type="ORF">AB0K40_33950</name>
</gene>
<feature type="domain" description="Tn3 transposase DDE" evidence="2">
    <location>
        <begin position="6"/>
        <end position="84"/>
    </location>
</feature>
<dbReference type="Proteomes" id="UP001552427">
    <property type="component" value="Unassembled WGS sequence"/>
</dbReference>